<feature type="binding site" evidence="2">
    <location>
        <position position="226"/>
    </location>
    <ligand>
        <name>substrate</name>
    </ligand>
</feature>
<feature type="binding site" evidence="2">
    <location>
        <position position="103"/>
    </location>
    <ligand>
        <name>phosphate</name>
        <dbReference type="ChEBI" id="CHEBI:43474"/>
    </ligand>
</feature>
<organism evidence="4 5">
    <name type="scientific">Ceratosolen solmsi marchali</name>
    <dbReference type="NCBI Taxonomy" id="326594"/>
    <lineage>
        <taxon>Eukaryota</taxon>
        <taxon>Metazoa</taxon>
        <taxon>Ecdysozoa</taxon>
        <taxon>Arthropoda</taxon>
        <taxon>Hexapoda</taxon>
        <taxon>Insecta</taxon>
        <taxon>Pterygota</taxon>
        <taxon>Neoptera</taxon>
        <taxon>Endopterygota</taxon>
        <taxon>Hymenoptera</taxon>
        <taxon>Apocrita</taxon>
        <taxon>Proctotrupomorpha</taxon>
        <taxon>Chalcidoidea</taxon>
        <taxon>Agaonidae</taxon>
        <taxon>Agaoninae</taxon>
        <taxon>Ceratosolen</taxon>
    </lineage>
</organism>
<evidence type="ECO:0000259" key="3">
    <source>
        <dbReference type="Pfam" id="PF01048"/>
    </source>
</evidence>
<dbReference type="PANTHER" id="PTHR43691">
    <property type="entry name" value="URIDINE PHOSPHORYLASE"/>
    <property type="match status" value="1"/>
</dbReference>
<evidence type="ECO:0000313" key="5">
    <source>
        <dbReference type="RefSeq" id="XP_011497628.1"/>
    </source>
</evidence>
<dbReference type="InterPro" id="IPR010059">
    <property type="entry name" value="Uridine_phosphorylase_euk"/>
</dbReference>
<evidence type="ECO:0000313" key="4">
    <source>
        <dbReference type="Proteomes" id="UP000695007"/>
    </source>
</evidence>
<dbReference type="CDD" id="cd17763">
    <property type="entry name" value="UP_hUPP-like"/>
    <property type="match status" value="1"/>
</dbReference>
<protein>
    <submittedName>
        <fullName evidence="5">Uridine phosphorylase 1-like</fullName>
    </submittedName>
</protein>
<dbReference type="Pfam" id="PF01048">
    <property type="entry name" value="PNP_UDP_1"/>
    <property type="match status" value="1"/>
</dbReference>
<evidence type="ECO:0000256" key="2">
    <source>
        <dbReference type="PIRSR" id="PIRSR610059-50"/>
    </source>
</evidence>
<keyword evidence="4" id="KW-1185">Reference proteome</keyword>
<sequence>MSNVRKILNVVDLSQIFDQYFNSNENGLVRLRNPNLKSLDHDFLYHLELGTNDHDFVKMFGDVKFICTGGTAIRMKNFINSIEPELSKKLKTKLEIWQHSSSRYSMYKVGPVLAVNHGIGVPSLQILLNELFKLMYYAKMKNPVIFRIGTCGGVGITPGTVVITNEGVDEEINPYFVQVVLGKKIHLPATLDRQLVRELKALVNSDDPYDTIIGKTMCTSDFYEGQGRLDGAFCKHTIADKMDYLAKLQEAGVVNIEMECTAFAALTYQAGIKAGICCVAMLDRFKGDQIRTSNEVRKQWELRPQDIISRYILRHL</sequence>
<accession>A0AAJ6YGH2</accession>
<dbReference type="KEGG" id="csol:105362000"/>
<dbReference type="Proteomes" id="UP000695007">
    <property type="component" value="Unplaced"/>
</dbReference>
<reference evidence="5" key="1">
    <citation type="submission" date="2025-08" db="UniProtKB">
        <authorList>
            <consortium name="RefSeq"/>
        </authorList>
    </citation>
    <scope>IDENTIFICATION</scope>
</reference>
<gene>
    <name evidence="5" type="primary">LOC105362000</name>
</gene>
<dbReference type="Gene3D" id="3.40.50.1580">
    <property type="entry name" value="Nucleoside phosphorylase domain"/>
    <property type="match status" value="1"/>
</dbReference>
<proteinExistence type="inferred from homology"/>
<dbReference type="GO" id="GO:0004850">
    <property type="term" value="F:uridine phosphorylase activity"/>
    <property type="evidence" value="ECO:0007669"/>
    <property type="project" value="InterPro"/>
</dbReference>
<dbReference type="AlphaFoldDB" id="A0AAJ6YGH2"/>
<feature type="domain" description="Nucleoside phosphorylase" evidence="3">
    <location>
        <begin position="65"/>
        <end position="312"/>
    </location>
</feature>
<comment type="similarity">
    <text evidence="1">Belongs to the PNP/UDP phosphorylase family.</text>
</comment>
<feature type="binding site" evidence="2">
    <location>
        <begin position="147"/>
        <end position="150"/>
    </location>
    <ligand>
        <name>phosphate</name>
        <dbReference type="ChEBI" id="CHEBI:43474"/>
    </ligand>
</feature>
<dbReference type="GO" id="GO:0009166">
    <property type="term" value="P:nucleotide catabolic process"/>
    <property type="evidence" value="ECO:0007669"/>
    <property type="project" value="InterPro"/>
</dbReference>
<dbReference type="SUPFAM" id="SSF53167">
    <property type="entry name" value="Purine and uridine phosphorylases"/>
    <property type="match status" value="1"/>
</dbReference>
<evidence type="ECO:0000256" key="1">
    <source>
        <dbReference type="ARBA" id="ARBA00010456"/>
    </source>
</evidence>
<dbReference type="InterPro" id="IPR000845">
    <property type="entry name" value="Nucleoside_phosphorylase_d"/>
</dbReference>
<dbReference type="GO" id="GO:0005829">
    <property type="term" value="C:cytosol"/>
    <property type="evidence" value="ECO:0007669"/>
    <property type="project" value="TreeGrafter"/>
</dbReference>
<dbReference type="GO" id="GO:0006218">
    <property type="term" value="P:uridine catabolic process"/>
    <property type="evidence" value="ECO:0007669"/>
    <property type="project" value="TreeGrafter"/>
</dbReference>
<dbReference type="RefSeq" id="XP_011497628.1">
    <property type="nucleotide sequence ID" value="XM_011499326.1"/>
</dbReference>
<name>A0AAJ6YGH2_9HYME</name>
<dbReference type="PANTHER" id="PTHR43691:SF11">
    <property type="entry name" value="FI09636P-RELATED"/>
    <property type="match status" value="1"/>
</dbReference>
<feature type="binding site" evidence="2">
    <location>
        <position position="228"/>
    </location>
    <ligand>
        <name>substrate</name>
    </ligand>
</feature>
<dbReference type="InterPro" id="IPR035994">
    <property type="entry name" value="Nucleoside_phosphorylase_sf"/>
</dbReference>
<dbReference type="NCBIfam" id="TIGR01719">
    <property type="entry name" value="euk_UDPppase"/>
    <property type="match status" value="1"/>
</dbReference>
<dbReference type="GeneID" id="105362000"/>